<reference evidence="2 3" key="1">
    <citation type="submission" date="2019-06" db="EMBL/GenBank/DDBJ databases">
        <title>Sequencing the genomes of 1000 actinobacteria strains.</title>
        <authorList>
            <person name="Klenk H.-P."/>
        </authorList>
    </citation>
    <scope>NUCLEOTIDE SEQUENCE [LARGE SCALE GENOMIC DNA]</scope>
    <source>
        <strain evidence="2 3">DSM 45679</strain>
    </source>
</reference>
<dbReference type="PANTHER" id="PTHR36221">
    <property type="entry name" value="DUF742 DOMAIN-CONTAINING PROTEIN"/>
    <property type="match status" value="1"/>
</dbReference>
<accession>A0A542DIQ0</accession>
<comment type="caution">
    <text evidence="2">The sequence shown here is derived from an EMBL/GenBank/DDBJ whole genome shotgun (WGS) entry which is preliminary data.</text>
</comment>
<dbReference type="PANTHER" id="PTHR36221:SF1">
    <property type="entry name" value="DUF742 DOMAIN-CONTAINING PROTEIN"/>
    <property type="match status" value="1"/>
</dbReference>
<evidence type="ECO:0000256" key="1">
    <source>
        <dbReference type="SAM" id="MobiDB-lite"/>
    </source>
</evidence>
<dbReference type="Proteomes" id="UP000320876">
    <property type="component" value="Unassembled WGS sequence"/>
</dbReference>
<gene>
    <name evidence="2" type="ORF">FB471_2676</name>
</gene>
<dbReference type="AlphaFoldDB" id="A0A542DIQ0"/>
<organism evidence="2 3">
    <name type="scientific">Amycolatopsis cihanbeyliensis</name>
    <dbReference type="NCBI Taxonomy" id="1128664"/>
    <lineage>
        <taxon>Bacteria</taxon>
        <taxon>Bacillati</taxon>
        <taxon>Actinomycetota</taxon>
        <taxon>Actinomycetes</taxon>
        <taxon>Pseudonocardiales</taxon>
        <taxon>Pseudonocardiaceae</taxon>
        <taxon>Amycolatopsis</taxon>
    </lineage>
</organism>
<keyword evidence="3" id="KW-1185">Reference proteome</keyword>
<protein>
    <submittedName>
        <fullName evidence="2">Uncharacterized protein DUF742</fullName>
    </submittedName>
</protein>
<feature type="region of interest" description="Disordered" evidence="1">
    <location>
        <begin position="1"/>
        <end position="29"/>
    </location>
</feature>
<feature type="compositionally biased region" description="Basic and acidic residues" evidence="1">
    <location>
        <begin position="1"/>
        <end position="11"/>
    </location>
</feature>
<dbReference type="InterPro" id="IPR007995">
    <property type="entry name" value="DUF742"/>
</dbReference>
<dbReference type="Pfam" id="PF05331">
    <property type="entry name" value="DUF742"/>
    <property type="match status" value="1"/>
</dbReference>
<evidence type="ECO:0000313" key="3">
    <source>
        <dbReference type="Proteomes" id="UP000320876"/>
    </source>
</evidence>
<name>A0A542DIQ0_AMYCI</name>
<evidence type="ECO:0000313" key="2">
    <source>
        <dbReference type="EMBL" id="TQJ02926.1"/>
    </source>
</evidence>
<proteinExistence type="predicted"/>
<dbReference type="OrthoDB" id="4244884at2"/>
<sequence length="120" mass="13095">MEMPRRAEQRSLVRPYTRTGGRTRPDRDLEIEALVSTSEQGRRHEGATSVAHRGICDLCTETRSVAEVAAHLALPLGVVKVLIGDLADAGLVLIHQPGLFVGDRSSQEFLERVLAGLRAL</sequence>
<dbReference type="RefSeq" id="WP_141998291.1">
    <property type="nucleotide sequence ID" value="NZ_VFML01000001.1"/>
</dbReference>
<dbReference type="EMBL" id="VFML01000001">
    <property type="protein sequence ID" value="TQJ02926.1"/>
    <property type="molecule type" value="Genomic_DNA"/>
</dbReference>